<dbReference type="Proteomes" id="UP000654075">
    <property type="component" value="Unassembled WGS sequence"/>
</dbReference>
<protein>
    <submittedName>
        <fullName evidence="1">Uncharacterized protein</fullName>
    </submittedName>
</protein>
<organism evidence="1 2">
    <name type="scientific">Polarella glacialis</name>
    <name type="common">Dinoflagellate</name>
    <dbReference type="NCBI Taxonomy" id="89957"/>
    <lineage>
        <taxon>Eukaryota</taxon>
        <taxon>Sar</taxon>
        <taxon>Alveolata</taxon>
        <taxon>Dinophyceae</taxon>
        <taxon>Suessiales</taxon>
        <taxon>Suessiaceae</taxon>
        <taxon>Polarella</taxon>
    </lineage>
</organism>
<dbReference type="AlphaFoldDB" id="A0A813E7R7"/>
<feature type="non-terminal residue" evidence="1">
    <location>
        <position position="1"/>
    </location>
</feature>
<accession>A0A813E7R7</accession>
<gene>
    <name evidence="1" type="ORF">PGLA1383_LOCUS13225</name>
</gene>
<keyword evidence="2" id="KW-1185">Reference proteome</keyword>
<sequence length="163" mass="17792">ASAAAYLQHVEAWQTAAAEGAEWLLVLPGQCRVQEDLGSWDWNEVFDVVTLEICRLHDACEAWDMLLLSEACGDSLVSTPTWRPGDQAYCVSATGMARLLSSDLGWLAPHRCMGDLLATMATGQDAQGDFCEWTLLSMPRPWRALAVCCGVEVPATSDFPQVD</sequence>
<comment type="caution">
    <text evidence="1">The sequence shown here is derived from an EMBL/GenBank/DDBJ whole genome shotgun (WGS) entry which is preliminary data.</text>
</comment>
<name>A0A813E7R7_POLGL</name>
<dbReference type="EMBL" id="CAJNNV010007284">
    <property type="protein sequence ID" value="CAE8594700.1"/>
    <property type="molecule type" value="Genomic_DNA"/>
</dbReference>
<evidence type="ECO:0000313" key="1">
    <source>
        <dbReference type="EMBL" id="CAE8594700.1"/>
    </source>
</evidence>
<evidence type="ECO:0000313" key="2">
    <source>
        <dbReference type="Proteomes" id="UP000654075"/>
    </source>
</evidence>
<proteinExistence type="predicted"/>
<reference evidence="1" key="1">
    <citation type="submission" date="2021-02" db="EMBL/GenBank/DDBJ databases">
        <authorList>
            <person name="Dougan E. K."/>
            <person name="Rhodes N."/>
            <person name="Thang M."/>
            <person name="Chan C."/>
        </authorList>
    </citation>
    <scope>NUCLEOTIDE SEQUENCE</scope>
</reference>